<evidence type="ECO:0000313" key="2">
    <source>
        <dbReference type="EMBL" id="CAK0833053.1"/>
    </source>
</evidence>
<feature type="region of interest" description="Disordered" evidence="1">
    <location>
        <begin position="1"/>
        <end position="56"/>
    </location>
</feature>
<feature type="compositionally biased region" description="Basic and acidic residues" evidence="1">
    <location>
        <begin position="44"/>
        <end position="54"/>
    </location>
</feature>
<evidence type="ECO:0000256" key="1">
    <source>
        <dbReference type="SAM" id="MobiDB-lite"/>
    </source>
</evidence>
<dbReference type="Proteomes" id="UP001189429">
    <property type="component" value="Unassembled WGS sequence"/>
</dbReference>
<accession>A0ABN9SMM5</accession>
<organism evidence="2 3">
    <name type="scientific">Prorocentrum cordatum</name>
    <dbReference type="NCBI Taxonomy" id="2364126"/>
    <lineage>
        <taxon>Eukaryota</taxon>
        <taxon>Sar</taxon>
        <taxon>Alveolata</taxon>
        <taxon>Dinophyceae</taxon>
        <taxon>Prorocentrales</taxon>
        <taxon>Prorocentraceae</taxon>
        <taxon>Prorocentrum</taxon>
    </lineage>
</organism>
<feature type="compositionally biased region" description="Gly residues" evidence="1">
    <location>
        <begin position="23"/>
        <end position="36"/>
    </location>
</feature>
<keyword evidence="3" id="KW-1185">Reference proteome</keyword>
<comment type="caution">
    <text evidence="2">The sequence shown here is derived from an EMBL/GenBank/DDBJ whole genome shotgun (WGS) entry which is preliminary data.</text>
</comment>
<sequence>MPQRPAAGTRPDWSARPCAGASAEGGRGGGREGGGGRGEEEEEKAERHCEESRRRAPTAWLCTGSPLRAASLHTAQGRANGVLARLRSATGGSRRPKATAMRPAARHRCSSCARAARRGRPLFTEQRGLVASGCTLGLDSGAAARQHPEAAEPTRAHEAPEHLEPRKRSQAPHATCIVCQPAARGSAMLGPAVPL</sequence>
<protein>
    <submittedName>
        <fullName evidence="2">Uncharacterized protein</fullName>
    </submittedName>
</protein>
<proteinExistence type="predicted"/>
<feature type="region of interest" description="Disordered" evidence="1">
    <location>
        <begin position="142"/>
        <end position="172"/>
    </location>
</feature>
<gene>
    <name evidence="2" type="ORF">PCOR1329_LOCUS30882</name>
</gene>
<reference evidence="2" key="1">
    <citation type="submission" date="2023-10" db="EMBL/GenBank/DDBJ databases">
        <authorList>
            <person name="Chen Y."/>
            <person name="Shah S."/>
            <person name="Dougan E. K."/>
            <person name="Thang M."/>
            <person name="Chan C."/>
        </authorList>
    </citation>
    <scope>NUCLEOTIDE SEQUENCE [LARGE SCALE GENOMIC DNA]</scope>
</reference>
<name>A0ABN9SMM5_9DINO</name>
<evidence type="ECO:0000313" key="3">
    <source>
        <dbReference type="Proteomes" id="UP001189429"/>
    </source>
</evidence>
<feature type="compositionally biased region" description="Basic and acidic residues" evidence="1">
    <location>
        <begin position="146"/>
        <end position="167"/>
    </location>
</feature>
<dbReference type="EMBL" id="CAUYUJ010012008">
    <property type="protein sequence ID" value="CAK0833053.1"/>
    <property type="molecule type" value="Genomic_DNA"/>
</dbReference>